<dbReference type="InterPro" id="IPR011330">
    <property type="entry name" value="Glyco_hydro/deAcase_b/a-brl"/>
</dbReference>
<sequence length="250" mass="28245">MNLTATSLFLCISLSLSSLVHPLSSKAPDKGRDYYEERGDVVWEVKTEHPMIALTFDDGPDPVYTPQILALLKKYDAKATFFVLGAHVKKNPELSRSIVGAGHEIGNHTYSHPNFFKLRPDQIQQEIEITSEIITAVTGKTPVLFRPPGGVYNETIVNTVKNLGLLTVMWSWHQDTRDWSNPGVNKIVRKVLNNARRGDIVLFHDYGGNRSQTVRALEKILPELKRRGFHFVTVSELIHIRGKLPVHMKN</sequence>
<evidence type="ECO:0000259" key="3">
    <source>
        <dbReference type="PROSITE" id="PS51677"/>
    </source>
</evidence>
<dbReference type="PANTHER" id="PTHR10587:SF133">
    <property type="entry name" value="CHITIN DEACETYLASE 1-RELATED"/>
    <property type="match status" value="1"/>
</dbReference>
<keyword evidence="5" id="KW-1185">Reference proteome</keyword>
<dbReference type="Pfam" id="PF01522">
    <property type="entry name" value="Polysacc_deac_1"/>
    <property type="match status" value="1"/>
</dbReference>
<dbReference type="Proteomes" id="UP001056500">
    <property type="component" value="Chromosome"/>
</dbReference>
<dbReference type="RefSeq" id="WP_251872378.1">
    <property type="nucleotide sequence ID" value="NZ_CP098755.1"/>
</dbReference>
<accession>A0ABY4WDL5</accession>
<dbReference type="InterPro" id="IPR002509">
    <property type="entry name" value="NODB_dom"/>
</dbReference>
<reference evidence="4" key="1">
    <citation type="submission" date="2022-06" db="EMBL/GenBank/DDBJ databases">
        <title>Genome sequencing of Brevibacillus sp. BB3-R1.</title>
        <authorList>
            <person name="Heo J."/>
            <person name="Lee D."/>
            <person name="Won M."/>
            <person name="Han B.-H."/>
            <person name="Hong S.-B."/>
            <person name="Kwon S.-W."/>
        </authorList>
    </citation>
    <scope>NUCLEOTIDE SEQUENCE</scope>
    <source>
        <strain evidence="4">BB3-R1</strain>
    </source>
</reference>
<proteinExistence type="predicted"/>
<dbReference type="PROSITE" id="PS51677">
    <property type="entry name" value="NODB"/>
    <property type="match status" value="1"/>
</dbReference>
<evidence type="ECO:0000256" key="1">
    <source>
        <dbReference type="ARBA" id="ARBA00022723"/>
    </source>
</evidence>
<feature type="domain" description="NodB homology" evidence="3">
    <location>
        <begin position="50"/>
        <end position="232"/>
    </location>
</feature>
<evidence type="ECO:0000256" key="2">
    <source>
        <dbReference type="ARBA" id="ARBA00022801"/>
    </source>
</evidence>
<organism evidence="4 5">
    <name type="scientific">Brevibacillus ruminantium</name>
    <dbReference type="NCBI Taxonomy" id="2950604"/>
    <lineage>
        <taxon>Bacteria</taxon>
        <taxon>Bacillati</taxon>
        <taxon>Bacillota</taxon>
        <taxon>Bacilli</taxon>
        <taxon>Bacillales</taxon>
        <taxon>Paenibacillaceae</taxon>
        <taxon>Brevibacillus</taxon>
    </lineage>
</organism>
<dbReference type="CDD" id="cd10917">
    <property type="entry name" value="CE4_NodB_like_6s_7s"/>
    <property type="match status" value="1"/>
</dbReference>
<keyword evidence="2" id="KW-0378">Hydrolase</keyword>
<protein>
    <submittedName>
        <fullName evidence="4">Polysaccharide deacetylase family protein</fullName>
    </submittedName>
</protein>
<evidence type="ECO:0000313" key="5">
    <source>
        <dbReference type="Proteomes" id="UP001056500"/>
    </source>
</evidence>
<dbReference type="PANTHER" id="PTHR10587">
    <property type="entry name" value="GLYCOSYL TRANSFERASE-RELATED"/>
    <property type="match status" value="1"/>
</dbReference>
<evidence type="ECO:0000313" key="4">
    <source>
        <dbReference type="EMBL" id="USG65285.1"/>
    </source>
</evidence>
<dbReference type="InterPro" id="IPR050248">
    <property type="entry name" value="Polysacc_deacetylase_ArnD"/>
</dbReference>
<dbReference type="EMBL" id="CP098755">
    <property type="protein sequence ID" value="USG65285.1"/>
    <property type="molecule type" value="Genomic_DNA"/>
</dbReference>
<name>A0ABY4WDL5_9BACL</name>
<dbReference type="SUPFAM" id="SSF88713">
    <property type="entry name" value="Glycoside hydrolase/deacetylase"/>
    <property type="match status" value="1"/>
</dbReference>
<gene>
    <name evidence="4" type="ORF">NDK47_24785</name>
</gene>
<keyword evidence="1" id="KW-0479">Metal-binding</keyword>
<dbReference type="Gene3D" id="3.20.20.370">
    <property type="entry name" value="Glycoside hydrolase/deacetylase"/>
    <property type="match status" value="1"/>
</dbReference>